<dbReference type="AlphaFoldDB" id="A0A6V8Q672"/>
<dbReference type="Proteomes" id="UP000574717">
    <property type="component" value="Unassembled WGS sequence"/>
</dbReference>
<evidence type="ECO:0000313" key="1">
    <source>
        <dbReference type="EMBL" id="GFP18533.1"/>
    </source>
</evidence>
<reference evidence="4 5" key="1">
    <citation type="journal article" date="2020" name="Front. Microbiol.">
        <title>Single-cell genomics of novel Actinobacteria with the Wood-Ljungdahl pathway discovered in a serpentinizing system.</title>
        <authorList>
            <person name="Merino N."/>
            <person name="Kawai M."/>
            <person name="Boyd E.S."/>
            <person name="Colman D.R."/>
            <person name="McGlynn S.E."/>
            <person name="Nealson K.H."/>
            <person name="Kurokawa K."/>
            <person name="Hongoh Y."/>
        </authorList>
    </citation>
    <scope>NUCLEOTIDE SEQUENCE [LARGE SCALE GENOMIC DNA]</scope>
    <source>
        <strain evidence="1 6">S03</strain>
        <strain evidence="2 4">S44</strain>
        <strain evidence="3 5">S47</strain>
    </source>
</reference>
<evidence type="ECO:0000313" key="3">
    <source>
        <dbReference type="EMBL" id="GFP40238.1"/>
    </source>
</evidence>
<organism evidence="3 5">
    <name type="scientific">Candidatus Hakubella thermalkaliphila</name>
    <dbReference type="NCBI Taxonomy" id="2754717"/>
    <lineage>
        <taxon>Bacteria</taxon>
        <taxon>Bacillati</taxon>
        <taxon>Actinomycetota</taxon>
        <taxon>Actinomycetota incertae sedis</taxon>
        <taxon>Candidatus Hakubellales</taxon>
        <taxon>Candidatus Hakubellaceae</taxon>
        <taxon>Candidatus Hakubella</taxon>
    </lineage>
</organism>
<proteinExistence type="predicted"/>
<evidence type="ECO:0000313" key="5">
    <source>
        <dbReference type="Proteomes" id="UP000569018"/>
    </source>
</evidence>
<dbReference type="Proteomes" id="UP000561271">
    <property type="component" value="Unassembled WGS sequence"/>
</dbReference>
<evidence type="ECO:0000313" key="2">
    <source>
        <dbReference type="EMBL" id="GFP37422.1"/>
    </source>
</evidence>
<dbReference type="EMBL" id="BLSD01000176">
    <property type="protein sequence ID" value="GFP40238.1"/>
    <property type="molecule type" value="Genomic_DNA"/>
</dbReference>
<accession>A0A6V8Q672</accession>
<dbReference type="RefSeq" id="WP_176231653.1">
    <property type="nucleotide sequence ID" value="NZ_BLRU01000002.1"/>
</dbReference>
<protein>
    <submittedName>
        <fullName evidence="3">Uncharacterized protein</fullName>
    </submittedName>
</protein>
<dbReference type="EMBL" id="BLRU01000002">
    <property type="protein sequence ID" value="GFP18533.1"/>
    <property type="molecule type" value="Genomic_DNA"/>
</dbReference>
<name>A0A6V8Q672_9ACTN</name>
<evidence type="ECO:0000313" key="6">
    <source>
        <dbReference type="Proteomes" id="UP000574717"/>
    </source>
</evidence>
<dbReference type="Proteomes" id="UP000569018">
    <property type="component" value="Unassembled WGS sequence"/>
</dbReference>
<gene>
    <name evidence="1" type="ORF">HKBW3S03_00038</name>
    <name evidence="2" type="ORF">HKBW3S44_01102</name>
    <name evidence="3" type="ORF">HKBW3S47_01934</name>
</gene>
<comment type="caution">
    <text evidence="3">The sequence shown here is derived from an EMBL/GenBank/DDBJ whole genome shotgun (WGS) entry which is preliminary data.</text>
</comment>
<evidence type="ECO:0000313" key="4">
    <source>
        <dbReference type="Proteomes" id="UP000561271"/>
    </source>
</evidence>
<sequence>MAEKEEILRQTALAFDFIQKLYLEVSYLIKEIEGTLQEEDEKFVIGRPAGYGISARSSTGLESNNVSLWLLKKFAVFFVSEEKTKLERGQTITELHKDLKVLYLRIVLNDKNIDEPIVYLGVLYNIEKKPQAKGINKFESIMGYIEYNDDKIFKKPQEIDYEDAYVRLQGELIKNNLYDINDSQTLYDKIIKPSLELYRKLDKKL</sequence>
<dbReference type="EMBL" id="BLSC01000086">
    <property type="protein sequence ID" value="GFP37422.1"/>
    <property type="molecule type" value="Genomic_DNA"/>
</dbReference>